<evidence type="ECO:0000313" key="1">
    <source>
        <dbReference type="EMBL" id="KKL19938.1"/>
    </source>
</evidence>
<dbReference type="AlphaFoldDB" id="A0A0F9E782"/>
<feature type="non-terminal residue" evidence="1">
    <location>
        <position position="1"/>
    </location>
</feature>
<dbReference type="EMBL" id="LAZR01038298">
    <property type="protein sequence ID" value="KKL19938.1"/>
    <property type="molecule type" value="Genomic_DNA"/>
</dbReference>
<sequence>VFRDEPALSLRLAAVPNRHDVADLLKVRCYLSPTTRTTP</sequence>
<organism evidence="1">
    <name type="scientific">marine sediment metagenome</name>
    <dbReference type="NCBI Taxonomy" id="412755"/>
    <lineage>
        <taxon>unclassified sequences</taxon>
        <taxon>metagenomes</taxon>
        <taxon>ecological metagenomes</taxon>
    </lineage>
</organism>
<comment type="caution">
    <text evidence="1">The sequence shown here is derived from an EMBL/GenBank/DDBJ whole genome shotgun (WGS) entry which is preliminary data.</text>
</comment>
<gene>
    <name evidence="1" type="ORF">LCGC14_2460480</name>
</gene>
<accession>A0A0F9E782</accession>
<name>A0A0F9E782_9ZZZZ</name>
<reference evidence="1" key="1">
    <citation type="journal article" date="2015" name="Nature">
        <title>Complex archaea that bridge the gap between prokaryotes and eukaryotes.</title>
        <authorList>
            <person name="Spang A."/>
            <person name="Saw J.H."/>
            <person name="Jorgensen S.L."/>
            <person name="Zaremba-Niedzwiedzka K."/>
            <person name="Martijn J."/>
            <person name="Lind A.E."/>
            <person name="van Eijk R."/>
            <person name="Schleper C."/>
            <person name="Guy L."/>
            <person name="Ettema T.J."/>
        </authorList>
    </citation>
    <scope>NUCLEOTIDE SEQUENCE</scope>
</reference>
<protein>
    <submittedName>
        <fullName evidence="1">Uncharacterized protein</fullName>
    </submittedName>
</protein>
<proteinExistence type="predicted"/>